<dbReference type="InterPro" id="IPR000014">
    <property type="entry name" value="PAS"/>
</dbReference>
<dbReference type="SMART" id="SM00388">
    <property type="entry name" value="HisKA"/>
    <property type="match status" value="1"/>
</dbReference>
<keyword evidence="10" id="KW-0902">Two-component regulatory system</keyword>
<organism evidence="19 20">
    <name type="scientific">Tepiditoga spiralis</name>
    <dbReference type="NCBI Taxonomy" id="2108365"/>
    <lineage>
        <taxon>Bacteria</taxon>
        <taxon>Thermotogati</taxon>
        <taxon>Thermotogota</taxon>
        <taxon>Thermotogae</taxon>
        <taxon>Petrotogales</taxon>
        <taxon>Petrotogaceae</taxon>
        <taxon>Tepiditoga</taxon>
    </lineage>
</organism>
<dbReference type="RefSeq" id="WP_190614749.1">
    <property type="nucleotide sequence ID" value="NZ_AP018712.1"/>
</dbReference>
<keyword evidence="7" id="KW-0547">Nucleotide-binding</keyword>
<dbReference type="GO" id="GO:0000155">
    <property type="term" value="F:phosphorelay sensor kinase activity"/>
    <property type="evidence" value="ECO:0007669"/>
    <property type="project" value="InterPro"/>
</dbReference>
<evidence type="ECO:0000259" key="17">
    <source>
        <dbReference type="PROSITE" id="PS50113"/>
    </source>
</evidence>
<dbReference type="SUPFAM" id="SSF55874">
    <property type="entry name" value="ATPase domain of HSP90 chaperone/DNA topoisomerase II/histidine kinase"/>
    <property type="match status" value="1"/>
</dbReference>
<evidence type="ECO:0000259" key="14">
    <source>
        <dbReference type="PROSITE" id="PS50109"/>
    </source>
</evidence>
<dbReference type="PROSITE" id="PS50894">
    <property type="entry name" value="HPT"/>
    <property type="match status" value="1"/>
</dbReference>
<evidence type="ECO:0000256" key="4">
    <source>
        <dbReference type="ARBA" id="ARBA00022475"/>
    </source>
</evidence>
<dbReference type="InParanoid" id="A0A7G1G636"/>
<evidence type="ECO:0000256" key="3">
    <source>
        <dbReference type="ARBA" id="ARBA00012438"/>
    </source>
</evidence>
<dbReference type="PANTHER" id="PTHR45339">
    <property type="entry name" value="HYBRID SIGNAL TRANSDUCTION HISTIDINE KINASE J"/>
    <property type="match status" value="1"/>
</dbReference>
<comment type="subcellular location">
    <subcellularLocation>
        <location evidence="2">Cell membrane</location>
        <topology evidence="2">Multi-pass membrane protein</topology>
    </subcellularLocation>
</comment>
<feature type="domain" description="Histidine kinase" evidence="14">
    <location>
        <begin position="397"/>
        <end position="618"/>
    </location>
</feature>
<dbReference type="InterPro" id="IPR001610">
    <property type="entry name" value="PAC"/>
</dbReference>
<dbReference type="InterPro" id="IPR001789">
    <property type="entry name" value="Sig_transdc_resp-reg_receiver"/>
</dbReference>
<evidence type="ECO:0000256" key="5">
    <source>
        <dbReference type="ARBA" id="ARBA00022553"/>
    </source>
</evidence>
<feature type="domain" description="PAS" evidence="16">
    <location>
        <begin position="258"/>
        <end position="328"/>
    </location>
</feature>
<keyword evidence="6" id="KW-0812">Transmembrane</keyword>
<dbReference type="NCBIfam" id="TIGR00229">
    <property type="entry name" value="sensory_box"/>
    <property type="match status" value="2"/>
</dbReference>
<evidence type="ECO:0000256" key="2">
    <source>
        <dbReference type="ARBA" id="ARBA00004651"/>
    </source>
</evidence>
<evidence type="ECO:0000256" key="6">
    <source>
        <dbReference type="ARBA" id="ARBA00022692"/>
    </source>
</evidence>
<dbReference type="PROSITE" id="PS50113">
    <property type="entry name" value="PAC"/>
    <property type="match status" value="1"/>
</dbReference>
<dbReference type="InterPro" id="IPR003661">
    <property type="entry name" value="HisK_dim/P_dom"/>
</dbReference>
<evidence type="ECO:0000256" key="8">
    <source>
        <dbReference type="ARBA" id="ARBA00022840"/>
    </source>
</evidence>
<dbReference type="GO" id="GO:0005886">
    <property type="term" value="C:plasma membrane"/>
    <property type="evidence" value="ECO:0007669"/>
    <property type="project" value="UniProtKB-SubCell"/>
</dbReference>
<dbReference type="Pfam" id="PF08447">
    <property type="entry name" value="PAS_3"/>
    <property type="match status" value="1"/>
</dbReference>
<dbReference type="EC" id="2.7.13.3" evidence="3"/>
<reference evidence="19 20" key="1">
    <citation type="submission" date="2018-06" db="EMBL/GenBank/DDBJ databases">
        <title>Genome sequencing of Oceanotoga sp. sy52.</title>
        <authorList>
            <person name="Mori K."/>
        </authorList>
    </citation>
    <scope>NUCLEOTIDE SEQUENCE [LARGE SCALE GENOMIC DNA]</scope>
    <source>
        <strain evidence="20">sy52</strain>
    </source>
</reference>
<evidence type="ECO:0000256" key="11">
    <source>
        <dbReference type="ARBA" id="ARBA00023136"/>
    </source>
</evidence>
<dbReference type="InterPro" id="IPR036641">
    <property type="entry name" value="HPT_dom_sf"/>
</dbReference>
<dbReference type="SMART" id="SM00086">
    <property type="entry name" value="PAC"/>
    <property type="match status" value="2"/>
</dbReference>
<name>A0A7G1G636_9BACT</name>
<dbReference type="Pfam" id="PF00072">
    <property type="entry name" value="Response_reg"/>
    <property type="match status" value="1"/>
</dbReference>
<feature type="modified residue" description="4-aspartylphosphate" evidence="13">
    <location>
        <position position="689"/>
    </location>
</feature>
<dbReference type="InterPro" id="IPR004358">
    <property type="entry name" value="Sig_transdc_His_kin-like_C"/>
</dbReference>
<dbReference type="Pfam" id="PF02518">
    <property type="entry name" value="HATPase_c"/>
    <property type="match status" value="1"/>
</dbReference>
<evidence type="ECO:0000259" key="15">
    <source>
        <dbReference type="PROSITE" id="PS50110"/>
    </source>
</evidence>
<dbReference type="Pfam" id="PF00512">
    <property type="entry name" value="HisKA"/>
    <property type="match status" value="1"/>
</dbReference>
<dbReference type="CDD" id="cd16922">
    <property type="entry name" value="HATPase_EvgS-ArcB-TorS-like"/>
    <property type="match status" value="1"/>
</dbReference>
<dbReference type="Pfam" id="PF13426">
    <property type="entry name" value="PAS_9"/>
    <property type="match status" value="1"/>
</dbReference>
<dbReference type="CDD" id="cd00130">
    <property type="entry name" value="PAS"/>
    <property type="match status" value="2"/>
</dbReference>
<dbReference type="PROSITE" id="PS50110">
    <property type="entry name" value="RESPONSE_REGULATORY"/>
    <property type="match status" value="1"/>
</dbReference>
<keyword evidence="5 13" id="KW-0597">Phosphoprotein</keyword>
<dbReference type="InterPro" id="IPR008207">
    <property type="entry name" value="Sig_transdc_His_kin_Hpt_dom"/>
</dbReference>
<evidence type="ECO:0000256" key="12">
    <source>
        <dbReference type="PROSITE-ProRule" id="PRU00110"/>
    </source>
</evidence>
<keyword evidence="8" id="KW-0067">ATP-binding</keyword>
<evidence type="ECO:0000259" key="18">
    <source>
        <dbReference type="PROSITE" id="PS50894"/>
    </source>
</evidence>
<dbReference type="PRINTS" id="PR00344">
    <property type="entry name" value="BCTRLSENSOR"/>
</dbReference>
<dbReference type="PANTHER" id="PTHR45339:SF1">
    <property type="entry name" value="HYBRID SIGNAL TRANSDUCTION HISTIDINE KINASE J"/>
    <property type="match status" value="1"/>
</dbReference>
<gene>
    <name evidence="19" type="ORF">OSSY52_20420</name>
</gene>
<dbReference type="InterPro" id="IPR003594">
    <property type="entry name" value="HATPase_dom"/>
</dbReference>
<feature type="modified residue" description="Phosphohistidine" evidence="12">
    <location>
        <position position="822"/>
    </location>
</feature>
<dbReference type="GO" id="GO:0005524">
    <property type="term" value="F:ATP binding"/>
    <property type="evidence" value="ECO:0007669"/>
    <property type="project" value="UniProtKB-KW"/>
</dbReference>
<dbReference type="InterPro" id="IPR035965">
    <property type="entry name" value="PAS-like_dom_sf"/>
</dbReference>
<dbReference type="CDD" id="cd17546">
    <property type="entry name" value="REC_hyHK_CKI1_RcsC-like"/>
    <property type="match status" value="1"/>
</dbReference>
<dbReference type="Gene3D" id="3.40.50.2300">
    <property type="match status" value="1"/>
</dbReference>
<keyword evidence="9" id="KW-1133">Transmembrane helix</keyword>
<dbReference type="PROSITE" id="PS50112">
    <property type="entry name" value="PAS"/>
    <property type="match status" value="1"/>
</dbReference>
<evidence type="ECO:0000256" key="7">
    <source>
        <dbReference type="ARBA" id="ARBA00022741"/>
    </source>
</evidence>
<feature type="domain" description="Response regulatory" evidence="15">
    <location>
        <begin position="640"/>
        <end position="754"/>
    </location>
</feature>
<dbReference type="SUPFAM" id="SSF47384">
    <property type="entry name" value="Homodimeric domain of signal transducing histidine kinase"/>
    <property type="match status" value="1"/>
</dbReference>
<feature type="domain" description="HPt" evidence="18">
    <location>
        <begin position="783"/>
        <end position="877"/>
    </location>
</feature>
<evidence type="ECO:0000256" key="13">
    <source>
        <dbReference type="PROSITE-ProRule" id="PRU00169"/>
    </source>
</evidence>
<sequence length="877" mass="101419">MINIILLLTLIVLLFDILIRIIFFKNIISSDFDGRIILKQKDNKLIISSCNEYAELLFGEKIKNKNILNYLKINIEKNMKYSKVKDIYFSKTKKWAYGVIYKINFNKFVLILSDITDEKEKENKIRKEQKRMNLAMSASNEGIWEWDLEKNEFNFNKTIEKVLDYNIIELKEKFKDWKSLFSPKDLKKISQKVDACVNNKTDDFTCEIQIKMKNGTLKWIEARGKVIERTQNLKAIRIIGTLSDISKRKNFEKEKEKLLEITQKLFELSPDFILIVDFNQNIVKVSQSILDTFEYKEEELLNKNIKYFLKDSDLITVENTHNKILEGNFINNTKIYMKKKNGTYLPLRISAKASKELKLIFGVGRDVSAEELTLKKLQMAAKKEAEASKLKTNFLANMSHEIRTPLSAIIGAIELLSEYNYTNEQEELINILRSSSDTLLELINNILDLSKIESGHLSFEFIDFSPSIMFENIENIFRPLANKKGINFYLENNMSKKYNLKSDPTRLKQVLVNLISNAIKFTSEGSVSLSINELESNEKTVKLEFKVKDTGIGIPKEKINTIFESFNQADNSITRKFGGTGLGLAISKKIIEKLGGKIIVESVLNAGSTFKFVLEIEKSNKFIEKDNTLNIDTIKSSEITILIAEDNDINQKILKMMLKDKNFNIHMASDGEEAVSLISKIPFDLILMDVQMPKLNGFEATKEIRKHNKNIPIIALTANAMKGYKEVCIKNGMNDYLVKPISKRALFNIILKYASLKKQSINNFKNIHIEDNFENRIERSGLDKESFREIFSEFITNYKPILSEIKNALLERNFKKLEEISHSLKSSVGYLGTKKSFYLAHQLEICGKTFNLKKAQYYLNALEEELQKMQVEFYQNF</sequence>
<evidence type="ECO:0000256" key="9">
    <source>
        <dbReference type="ARBA" id="ARBA00022989"/>
    </source>
</evidence>
<dbReference type="CDD" id="cd00082">
    <property type="entry name" value="HisKA"/>
    <property type="match status" value="1"/>
</dbReference>
<dbReference type="Gene3D" id="3.30.565.10">
    <property type="entry name" value="Histidine kinase-like ATPase, C-terminal domain"/>
    <property type="match status" value="1"/>
</dbReference>
<dbReference type="InterPro" id="IPR000700">
    <property type="entry name" value="PAS-assoc_C"/>
</dbReference>
<protein>
    <recommendedName>
        <fullName evidence="3">histidine kinase</fullName>
        <ecNumber evidence="3">2.7.13.3</ecNumber>
    </recommendedName>
</protein>
<dbReference type="PROSITE" id="PS50109">
    <property type="entry name" value="HIS_KIN"/>
    <property type="match status" value="1"/>
</dbReference>
<dbReference type="SUPFAM" id="SSF47226">
    <property type="entry name" value="Histidine-containing phosphotransfer domain, HPT domain"/>
    <property type="match status" value="1"/>
</dbReference>
<dbReference type="InterPro" id="IPR011006">
    <property type="entry name" value="CheY-like_superfamily"/>
</dbReference>
<dbReference type="Gene3D" id="3.30.450.20">
    <property type="entry name" value="PAS domain"/>
    <property type="match status" value="2"/>
</dbReference>
<dbReference type="AlphaFoldDB" id="A0A7G1G636"/>
<proteinExistence type="predicted"/>
<keyword evidence="11" id="KW-0472">Membrane</keyword>
<dbReference type="InterPro" id="IPR013655">
    <property type="entry name" value="PAS_fold_3"/>
</dbReference>
<dbReference type="SMART" id="SM00448">
    <property type="entry name" value="REC"/>
    <property type="match status" value="1"/>
</dbReference>
<dbReference type="InterPro" id="IPR005467">
    <property type="entry name" value="His_kinase_dom"/>
</dbReference>
<dbReference type="Gene3D" id="1.10.287.130">
    <property type="match status" value="1"/>
</dbReference>
<dbReference type="InterPro" id="IPR036097">
    <property type="entry name" value="HisK_dim/P_sf"/>
</dbReference>
<evidence type="ECO:0000313" key="19">
    <source>
        <dbReference type="EMBL" id="BBE31901.1"/>
    </source>
</evidence>
<evidence type="ECO:0000256" key="1">
    <source>
        <dbReference type="ARBA" id="ARBA00000085"/>
    </source>
</evidence>
<dbReference type="SUPFAM" id="SSF52172">
    <property type="entry name" value="CheY-like"/>
    <property type="match status" value="1"/>
</dbReference>
<dbReference type="KEGG" id="ocy:OSSY52_20420"/>
<keyword evidence="4" id="KW-1003">Cell membrane</keyword>
<dbReference type="InterPro" id="IPR036890">
    <property type="entry name" value="HATPase_C_sf"/>
</dbReference>
<dbReference type="FunFam" id="3.30.565.10:FF:000010">
    <property type="entry name" value="Sensor histidine kinase RcsC"/>
    <property type="match status" value="1"/>
</dbReference>
<dbReference type="EMBL" id="AP018712">
    <property type="protein sequence ID" value="BBE31901.1"/>
    <property type="molecule type" value="Genomic_DNA"/>
</dbReference>
<dbReference type="Pfam" id="PF01627">
    <property type="entry name" value="Hpt"/>
    <property type="match status" value="1"/>
</dbReference>
<evidence type="ECO:0000313" key="20">
    <source>
        <dbReference type="Proteomes" id="UP000516361"/>
    </source>
</evidence>
<dbReference type="SMART" id="SM00091">
    <property type="entry name" value="PAS"/>
    <property type="match status" value="2"/>
</dbReference>
<dbReference type="Gene3D" id="1.20.120.160">
    <property type="entry name" value="HPT domain"/>
    <property type="match status" value="1"/>
</dbReference>
<keyword evidence="20" id="KW-1185">Reference proteome</keyword>
<dbReference type="Proteomes" id="UP000516361">
    <property type="component" value="Chromosome"/>
</dbReference>
<evidence type="ECO:0000256" key="10">
    <source>
        <dbReference type="ARBA" id="ARBA00023012"/>
    </source>
</evidence>
<dbReference type="SUPFAM" id="SSF55785">
    <property type="entry name" value="PYP-like sensor domain (PAS domain)"/>
    <property type="match status" value="2"/>
</dbReference>
<accession>A0A7G1G636</accession>
<dbReference type="SMART" id="SM00387">
    <property type="entry name" value="HATPase_c"/>
    <property type="match status" value="1"/>
</dbReference>
<evidence type="ECO:0000259" key="16">
    <source>
        <dbReference type="PROSITE" id="PS50112"/>
    </source>
</evidence>
<feature type="domain" description="PAC" evidence="17">
    <location>
        <begin position="204"/>
        <end position="257"/>
    </location>
</feature>
<comment type="catalytic activity">
    <reaction evidence="1">
        <text>ATP + protein L-histidine = ADP + protein N-phospho-L-histidine.</text>
        <dbReference type="EC" id="2.7.13.3"/>
    </reaction>
</comment>